<gene>
    <name evidence="2" type="ORF">DGAL_LOCUS5871</name>
</gene>
<dbReference type="Proteomes" id="UP000789390">
    <property type="component" value="Unassembled WGS sequence"/>
</dbReference>
<evidence type="ECO:0000313" key="2">
    <source>
        <dbReference type="EMBL" id="CAH0103307.1"/>
    </source>
</evidence>
<keyword evidence="3" id="KW-1185">Reference proteome</keyword>
<feature type="region of interest" description="Disordered" evidence="1">
    <location>
        <begin position="116"/>
        <end position="180"/>
    </location>
</feature>
<organism evidence="2 3">
    <name type="scientific">Daphnia galeata</name>
    <dbReference type="NCBI Taxonomy" id="27404"/>
    <lineage>
        <taxon>Eukaryota</taxon>
        <taxon>Metazoa</taxon>
        <taxon>Ecdysozoa</taxon>
        <taxon>Arthropoda</taxon>
        <taxon>Crustacea</taxon>
        <taxon>Branchiopoda</taxon>
        <taxon>Diplostraca</taxon>
        <taxon>Cladocera</taxon>
        <taxon>Anomopoda</taxon>
        <taxon>Daphniidae</taxon>
        <taxon>Daphnia</taxon>
    </lineage>
</organism>
<feature type="region of interest" description="Disordered" evidence="1">
    <location>
        <begin position="282"/>
        <end position="302"/>
    </location>
</feature>
<reference evidence="2" key="1">
    <citation type="submission" date="2021-11" db="EMBL/GenBank/DDBJ databases">
        <authorList>
            <person name="Schell T."/>
        </authorList>
    </citation>
    <scope>NUCLEOTIDE SEQUENCE</scope>
    <source>
        <strain evidence="2">M5</strain>
    </source>
</reference>
<comment type="caution">
    <text evidence="2">The sequence shown here is derived from an EMBL/GenBank/DDBJ whole genome shotgun (WGS) entry which is preliminary data.</text>
</comment>
<feature type="compositionally biased region" description="Polar residues" evidence="1">
    <location>
        <begin position="283"/>
        <end position="302"/>
    </location>
</feature>
<dbReference type="AlphaFoldDB" id="A0A8J2RPP8"/>
<proteinExistence type="predicted"/>
<name>A0A8J2RPP8_9CRUS</name>
<sequence>MTTNWEPTDYHGIGNIPNGNSPELLFQVDCYGPKKNRVVPMTWFSTDKLKYLYPPKDYKVGGVGPDKWNATTFDRHYYPKENWTQHKVGTLELQTFKKFLKARNIERQLTAGVQKHLISDSDTPNRGISTGKRRKAATKEKESSQLTQQSNGSSNQNTASDDSQFLLDLPPGPLPPQITEVAHEDNNNLAELDGHTFHNLNNSTQVETNAANIGIESNLVTIPFSNIPPSEFTAGYPSSNLPITRSPTIDPLLLTHSTVNLLPSQSNKQLSPAIEIDSWGKNAASTGSHSVTTPFANNPPSQFTSGYPSLNLPIGQMLSAPSPTIDSSLLTPSTDPSRNFQTVRKLSSLIGNSLRSNSTHSNSRKVLDYHRSFVQNLIGDCPKNTVKNVVDLNTALKDPKLAISMVMVLVNNCKTCKTINSFANSVYDKLVSPGASQGMQWKSSERGSDCRQGLSHLDSLLAVIGVCIRGYGAERKIECNTSRVIELIQNARKLSSQNYRKSNNISDLEAKTSAKTSVPVSFPDENFCDVVGNLEQKISSLSDAVEKFVPELTE</sequence>
<feature type="compositionally biased region" description="Polar residues" evidence="1">
    <location>
        <begin position="144"/>
        <end position="163"/>
    </location>
</feature>
<protein>
    <submittedName>
        <fullName evidence="2">Uncharacterized protein</fullName>
    </submittedName>
</protein>
<evidence type="ECO:0000256" key="1">
    <source>
        <dbReference type="SAM" id="MobiDB-lite"/>
    </source>
</evidence>
<evidence type="ECO:0000313" key="3">
    <source>
        <dbReference type="Proteomes" id="UP000789390"/>
    </source>
</evidence>
<dbReference type="OrthoDB" id="6397709at2759"/>
<dbReference type="EMBL" id="CAKKLH010000108">
    <property type="protein sequence ID" value="CAH0103307.1"/>
    <property type="molecule type" value="Genomic_DNA"/>
</dbReference>
<accession>A0A8J2RPP8</accession>